<sequence>MCEKREDGEGRRESPHEERSGHGSCEGRYPDFEEEYGRRTKIPYNLDPKNFTGGFSPIRTEEEVDEEEEVQEVKEISNGDERDEISRPREERRPSMHREEAFEWEDEFGLMPCHWFQQWLNVIKHDWTIKTRELAEARVAATPLDFYSEMELQEIAKRKREIMVSSLGVKKSVERQDGQGTEQDETRDNNRD</sequence>
<accession>A0A388KM37</accession>
<feature type="region of interest" description="Disordered" evidence="1">
    <location>
        <begin position="1"/>
        <end position="97"/>
    </location>
</feature>
<feature type="compositionally biased region" description="Basic and acidic residues" evidence="1">
    <location>
        <begin position="1"/>
        <end position="21"/>
    </location>
</feature>
<dbReference type="Proteomes" id="UP000265515">
    <property type="component" value="Unassembled WGS sequence"/>
</dbReference>
<name>A0A388KM37_CHABU</name>
<evidence type="ECO:0000313" key="3">
    <source>
        <dbReference type="Proteomes" id="UP000265515"/>
    </source>
</evidence>
<reference evidence="2 3" key="1">
    <citation type="journal article" date="2018" name="Cell">
        <title>The Chara Genome: Secondary Complexity and Implications for Plant Terrestrialization.</title>
        <authorList>
            <person name="Nishiyama T."/>
            <person name="Sakayama H."/>
            <person name="Vries J.D."/>
            <person name="Buschmann H."/>
            <person name="Saint-Marcoux D."/>
            <person name="Ullrich K.K."/>
            <person name="Haas F.B."/>
            <person name="Vanderstraeten L."/>
            <person name="Becker D."/>
            <person name="Lang D."/>
            <person name="Vosolsobe S."/>
            <person name="Rombauts S."/>
            <person name="Wilhelmsson P.K.I."/>
            <person name="Janitza P."/>
            <person name="Kern R."/>
            <person name="Heyl A."/>
            <person name="Rumpler F."/>
            <person name="Villalobos L.I.A.C."/>
            <person name="Clay J.M."/>
            <person name="Skokan R."/>
            <person name="Toyoda A."/>
            <person name="Suzuki Y."/>
            <person name="Kagoshima H."/>
            <person name="Schijlen E."/>
            <person name="Tajeshwar N."/>
            <person name="Catarino B."/>
            <person name="Hetherington A.J."/>
            <person name="Saltykova A."/>
            <person name="Bonnot C."/>
            <person name="Breuninger H."/>
            <person name="Symeonidi A."/>
            <person name="Radhakrishnan G.V."/>
            <person name="Van Nieuwerburgh F."/>
            <person name="Deforce D."/>
            <person name="Chang C."/>
            <person name="Karol K.G."/>
            <person name="Hedrich R."/>
            <person name="Ulvskov P."/>
            <person name="Glockner G."/>
            <person name="Delwiche C.F."/>
            <person name="Petrasek J."/>
            <person name="Van de Peer Y."/>
            <person name="Friml J."/>
            <person name="Beilby M."/>
            <person name="Dolan L."/>
            <person name="Kohara Y."/>
            <person name="Sugano S."/>
            <person name="Fujiyama A."/>
            <person name="Delaux P.-M."/>
            <person name="Quint M."/>
            <person name="TheiBen G."/>
            <person name="Hagemann M."/>
            <person name="Harholt J."/>
            <person name="Dunand C."/>
            <person name="Zachgo S."/>
            <person name="Langdale J."/>
            <person name="Maumus F."/>
            <person name="Straeten D.V.D."/>
            <person name="Gould S.B."/>
            <person name="Rensing S.A."/>
        </authorList>
    </citation>
    <scope>NUCLEOTIDE SEQUENCE [LARGE SCALE GENOMIC DNA]</scope>
    <source>
        <strain evidence="2 3">S276</strain>
    </source>
</reference>
<evidence type="ECO:0000256" key="1">
    <source>
        <dbReference type="SAM" id="MobiDB-lite"/>
    </source>
</evidence>
<comment type="caution">
    <text evidence="2">The sequence shown here is derived from an EMBL/GenBank/DDBJ whole genome shotgun (WGS) entry which is preliminary data.</text>
</comment>
<evidence type="ECO:0000313" key="2">
    <source>
        <dbReference type="EMBL" id="GBG71111.1"/>
    </source>
</evidence>
<feature type="compositionally biased region" description="Basic and acidic residues" evidence="1">
    <location>
        <begin position="28"/>
        <end position="38"/>
    </location>
</feature>
<organism evidence="2 3">
    <name type="scientific">Chara braunii</name>
    <name type="common">Braun's stonewort</name>
    <dbReference type="NCBI Taxonomy" id="69332"/>
    <lineage>
        <taxon>Eukaryota</taxon>
        <taxon>Viridiplantae</taxon>
        <taxon>Streptophyta</taxon>
        <taxon>Charophyceae</taxon>
        <taxon>Charales</taxon>
        <taxon>Characeae</taxon>
        <taxon>Chara</taxon>
    </lineage>
</organism>
<dbReference type="Gramene" id="GBG71111">
    <property type="protein sequence ID" value="GBG71111"/>
    <property type="gene ID" value="CBR_g8410"/>
</dbReference>
<proteinExistence type="predicted"/>
<feature type="compositionally biased region" description="Basic and acidic residues" evidence="1">
    <location>
        <begin position="71"/>
        <end position="97"/>
    </location>
</feature>
<dbReference type="AlphaFoldDB" id="A0A388KM37"/>
<gene>
    <name evidence="2" type="ORF">CBR_g8410</name>
</gene>
<keyword evidence="3" id="KW-1185">Reference proteome</keyword>
<protein>
    <submittedName>
        <fullName evidence="2">Uncharacterized protein</fullName>
    </submittedName>
</protein>
<dbReference type="EMBL" id="BFEA01000141">
    <property type="protein sequence ID" value="GBG71111.1"/>
    <property type="molecule type" value="Genomic_DNA"/>
</dbReference>
<feature type="region of interest" description="Disordered" evidence="1">
    <location>
        <begin position="168"/>
        <end position="192"/>
    </location>
</feature>